<gene>
    <name evidence="2" type="ORF">J5O05_20670</name>
</gene>
<feature type="transmembrane region" description="Helical" evidence="1">
    <location>
        <begin position="33"/>
        <end position="52"/>
    </location>
</feature>
<name>A0A975DMM0_9GAMM</name>
<keyword evidence="1" id="KW-1133">Transmembrane helix</keyword>
<keyword evidence="3" id="KW-1185">Reference proteome</keyword>
<feature type="transmembrane region" description="Helical" evidence="1">
    <location>
        <begin position="58"/>
        <end position="83"/>
    </location>
</feature>
<dbReference type="KEGG" id="pxi:J5O05_20670"/>
<feature type="transmembrane region" description="Helical" evidence="1">
    <location>
        <begin position="6"/>
        <end position="26"/>
    </location>
</feature>
<reference evidence="2" key="1">
    <citation type="submission" date="2021-03" db="EMBL/GenBank/DDBJ databases">
        <title>Complete Genome of Pseudoalteromonas xiamenensis STKMTI.2, a new potential marine bacterium producing anti-Vibrio compounds.</title>
        <authorList>
            <person name="Handayani D.P."/>
            <person name="Isnansetyo A."/>
            <person name="Istiqomah I."/>
            <person name="Jumina J."/>
        </authorList>
    </citation>
    <scope>NUCLEOTIDE SEQUENCE</scope>
    <source>
        <strain evidence="2">STKMTI.2</strain>
        <plasmid evidence="2">unnamed5</plasmid>
    </source>
</reference>
<dbReference type="EMBL" id="CP072135">
    <property type="protein sequence ID" value="QTH73206.1"/>
    <property type="molecule type" value="Genomic_DNA"/>
</dbReference>
<keyword evidence="2" id="KW-0614">Plasmid</keyword>
<keyword evidence="1" id="KW-0472">Membrane</keyword>
<dbReference type="Proteomes" id="UP000664904">
    <property type="component" value="Plasmid unnamed5"/>
</dbReference>
<evidence type="ECO:0000313" key="3">
    <source>
        <dbReference type="Proteomes" id="UP000664904"/>
    </source>
</evidence>
<evidence type="ECO:0000256" key="1">
    <source>
        <dbReference type="SAM" id="Phobius"/>
    </source>
</evidence>
<keyword evidence="1" id="KW-0812">Transmembrane</keyword>
<sequence>MNEGIIGLFVLLGIGIIVSTVAHAFIRKFPVATIASSVVGSVIFQFSSYSSLNYLDPFFIFAAIVNFTLMTLISLSVGVPFLYRRRNRDDNRLLAD</sequence>
<dbReference type="RefSeq" id="WP_208844825.1">
    <property type="nucleotide sequence ID" value="NZ_CP072135.1"/>
</dbReference>
<dbReference type="AlphaFoldDB" id="A0A975DMM0"/>
<protein>
    <submittedName>
        <fullName evidence="2">Uncharacterized protein</fullName>
    </submittedName>
</protein>
<geneLocation type="plasmid" evidence="2 3">
    <name>unnamed5</name>
</geneLocation>
<proteinExistence type="predicted"/>
<organism evidence="2 3">
    <name type="scientific">Pseudoalteromonas xiamenensis</name>
    <dbReference type="NCBI Taxonomy" id="882626"/>
    <lineage>
        <taxon>Bacteria</taxon>
        <taxon>Pseudomonadati</taxon>
        <taxon>Pseudomonadota</taxon>
        <taxon>Gammaproteobacteria</taxon>
        <taxon>Alteromonadales</taxon>
        <taxon>Pseudoalteromonadaceae</taxon>
        <taxon>Pseudoalteromonas</taxon>
    </lineage>
</organism>
<evidence type="ECO:0000313" key="2">
    <source>
        <dbReference type="EMBL" id="QTH73206.1"/>
    </source>
</evidence>
<accession>A0A975DMM0</accession>